<dbReference type="Gene3D" id="3.30.70.330">
    <property type="match status" value="1"/>
</dbReference>
<dbReference type="Proteomes" id="UP000696485">
    <property type="component" value="Unassembled WGS sequence"/>
</dbReference>
<feature type="compositionally biased region" description="Low complexity" evidence="1">
    <location>
        <begin position="43"/>
        <end position="60"/>
    </location>
</feature>
<name>A0A9P5SMU0_9FUNG</name>
<reference evidence="2" key="1">
    <citation type="journal article" date="2020" name="Fungal Divers.">
        <title>Resolving the Mortierellaceae phylogeny through synthesis of multi-gene phylogenetics and phylogenomics.</title>
        <authorList>
            <person name="Vandepol N."/>
            <person name="Liber J."/>
            <person name="Desiro A."/>
            <person name="Na H."/>
            <person name="Kennedy M."/>
            <person name="Barry K."/>
            <person name="Grigoriev I.V."/>
            <person name="Miller A.N."/>
            <person name="O'Donnell K."/>
            <person name="Stajich J.E."/>
            <person name="Bonito G."/>
        </authorList>
    </citation>
    <scope>NUCLEOTIDE SEQUENCE</scope>
    <source>
        <strain evidence="2">NVP1</strain>
    </source>
</reference>
<dbReference type="AlphaFoldDB" id="A0A9P5SMU0"/>
<dbReference type="InterPro" id="IPR035979">
    <property type="entry name" value="RBD_domain_sf"/>
</dbReference>
<comment type="caution">
    <text evidence="2">The sequence shown here is derived from an EMBL/GenBank/DDBJ whole genome shotgun (WGS) entry which is preliminary data.</text>
</comment>
<evidence type="ECO:0000256" key="1">
    <source>
        <dbReference type="SAM" id="MobiDB-lite"/>
    </source>
</evidence>
<dbReference type="CDD" id="cd00590">
    <property type="entry name" value="RRM_SF"/>
    <property type="match status" value="1"/>
</dbReference>
<organism evidence="2 3">
    <name type="scientific">Podila minutissima</name>
    <dbReference type="NCBI Taxonomy" id="64525"/>
    <lineage>
        <taxon>Eukaryota</taxon>
        <taxon>Fungi</taxon>
        <taxon>Fungi incertae sedis</taxon>
        <taxon>Mucoromycota</taxon>
        <taxon>Mortierellomycotina</taxon>
        <taxon>Mortierellomycetes</taxon>
        <taxon>Mortierellales</taxon>
        <taxon>Mortierellaceae</taxon>
        <taxon>Podila</taxon>
    </lineage>
</organism>
<sequence>MAHHGTTNNPGRNRPNSEEDDSHLLHSGKRTKTNDAGPTHQQLISTLSTTTNGTTPSITPRLMEGPTAIGIRDGHFVIVPQEPQGDIDMEQEVESEQEETETEPDLQEDLVEESIFMISGVKDRSLVMRARMEQLPEDNWPAKKKGLHDLLIALGVSTITLLKKKMNAEGDYVEFAVQTRKEVELLMALSQEGPEGPKLFFQPNPAARESTNARTIEIYGLSPRTPKELIRTSLAKFGAVSGISLRACTRGIKCTAEVIFQSTESVAKVKASNAQAVFIGQDMARLKTLGGESVTWVTDHVMKLSGLRFGTTPLDLGELLAKEEGKADFIDIPRIFNKDGSKMRRQQEAFIYFSSKEDMEKATHNKSRECHRHNRNVNISNSSSSNNIM</sequence>
<dbReference type="InterPro" id="IPR012677">
    <property type="entry name" value="Nucleotide-bd_a/b_plait_sf"/>
</dbReference>
<evidence type="ECO:0000313" key="3">
    <source>
        <dbReference type="Proteomes" id="UP000696485"/>
    </source>
</evidence>
<dbReference type="GO" id="GO:0003676">
    <property type="term" value="F:nucleic acid binding"/>
    <property type="evidence" value="ECO:0007669"/>
    <property type="project" value="InterPro"/>
</dbReference>
<feature type="region of interest" description="Disordered" evidence="1">
    <location>
        <begin position="1"/>
        <end position="65"/>
    </location>
</feature>
<keyword evidence="3" id="KW-1185">Reference proteome</keyword>
<protein>
    <recommendedName>
        <fullName evidence="4">RRM domain-containing protein</fullName>
    </recommendedName>
</protein>
<proteinExistence type="predicted"/>
<feature type="compositionally biased region" description="Polar residues" evidence="1">
    <location>
        <begin position="1"/>
        <end position="11"/>
    </location>
</feature>
<dbReference type="EMBL" id="JAAAUY010000371">
    <property type="protein sequence ID" value="KAF9330773.1"/>
    <property type="molecule type" value="Genomic_DNA"/>
</dbReference>
<gene>
    <name evidence="2" type="ORF">BG006_006308</name>
</gene>
<evidence type="ECO:0000313" key="2">
    <source>
        <dbReference type="EMBL" id="KAF9330773.1"/>
    </source>
</evidence>
<dbReference type="SUPFAM" id="SSF54928">
    <property type="entry name" value="RNA-binding domain, RBD"/>
    <property type="match status" value="1"/>
</dbReference>
<accession>A0A9P5SMU0</accession>
<evidence type="ECO:0008006" key="4">
    <source>
        <dbReference type="Google" id="ProtNLM"/>
    </source>
</evidence>